<protein>
    <submittedName>
        <fullName evidence="2">Uncharacterized protein LOC142169668</fullName>
    </submittedName>
</protein>
<dbReference type="Proteomes" id="UP000790787">
    <property type="component" value="Chromosome 15"/>
</dbReference>
<name>A0AC58SRR7_TOBAC</name>
<reference evidence="2" key="2">
    <citation type="submission" date="2025-08" db="UniProtKB">
        <authorList>
            <consortium name="RefSeq"/>
        </authorList>
    </citation>
    <scope>IDENTIFICATION</scope>
    <source>
        <tissue evidence="2">Leaf</tissue>
    </source>
</reference>
<proteinExistence type="predicted"/>
<dbReference type="RefSeq" id="XP_075087665.1">
    <property type="nucleotide sequence ID" value="XM_075231564.1"/>
</dbReference>
<evidence type="ECO:0000313" key="1">
    <source>
        <dbReference type="Proteomes" id="UP000790787"/>
    </source>
</evidence>
<accession>A0AC58SRR7</accession>
<evidence type="ECO:0000313" key="2">
    <source>
        <dbReference type="RefSeq" id="XP_075087665.1"/>
    </source>
</evidence>
<gene>
    <name evidence="2" type="primary">LOC142169668</name>
</gene>
<sequence length="144" mass="17055">MLPTIEVEHLIRTGSDHAPLLITGETNAANFARPFRFLNFWTKHETFMEVVKQNWHADFIGDPFLMFKHKLKKVKTTLSQWSRQTFGDIFKQLAILEDIVKVKEMLFEEEPTIENRIILQRTQSGLKKYLILEEQYWKQKAGMT</sequence>
<organism evidence="1 2">
    <name type="scientific">Nicotiana tabacum</name>
    <name type="common">Common tobacco</name>
    <dbReference type="NCBI Taxonomy" id="4097"/>
    <lineage>
        <taxon>Eukaryota</taxon>
        <taxon>Viridiplantae</taxon>
        <taxon>Streptophyta</taxon>
        <taxon>Embryophyta</taxon>
        <taxon>Tracheophyta</taxon>
        <taxon>Spermatophyta</taxon>
        <taxon>Magnoliopsida</taxon>
        <taxon>eudicotyledons</taxon>
        <taxon>Gunneridae</taxon>
        <taxon>Pentapetalae</taxon>
        <taxon>asterids</taxon>
        <taxon>lamiids</taxon>
        <taxon>Solanales</taxon>
        <taxon>Solanaceae</taxon>
        <taxon>Nicotianoideae</taxon>
        <taxon>Nicotianeae</taxon>
        <taxon>Nicotiana</taxon>
    </lineage>
</organism>
<reference evidence="1" key="1">
    <citation type="journal article" date="2014" name="Nat. Commun.">
        <title>The tobacco genome sequence and its comparison with those of tomato and potato.</title>
        <authorList>
            <person name="Sierro N."/>
            <person name="Battey J.N."/>
            <person name="Ouadi S."/>
            <person name="Bakaher N."/>
            <person name="Bovet L."/>
            <person name="Willig A."/>
            <person name="Goepfert S."/>
            <person name="Peitsch M.C."/>
            <person name="Ivanov N.V."/>
        </authorList>
    </citation>
    <scope>NUCLEOTIDE SEQUENCE [LARGE SCALE GENOMIC DNA]</scope>
</reference>
<keyword evidence="1" id="KW-1185">Reference proteome</keyword>